<accession>W0E5I3</accession>
<evidence type="ECO:0000313" key="3">
    <source>
        <dbReference type="Proteomes" id="UP000010847"/>
    </source>
</evidence>
<protein>
    <submittedName>
        <fullName evidence="2">Acetyltransferase</fullName>
    </submittedName>
</protein>
<gene>
    <name evidence="2" type="ORF">DESME_02265</name>
</gene>
<dbReference type="PANTHER" id="PTHR43451">
    <property type="entry name" value="ACETYLTRANSFERASE (GNAT) FAMILY PROTEIN"/>
    <property type="match status" value="1"/>
</dbReference>
<dbReference type="GO" id="GO:0016747">
    <property type="term" value="F:acyltransferase activity, transferring groups other than amino-acyl groups"/>
    <property type="evidence" value="ECO:0007669"/>
    <property type="project" value="InterPro"/>
</dbReference>
<reference evidence="2 3" key="1">
    <citation type="submission" date="2013-12" db="EMBL/GenBank/DDBJ databases">
        <authorList>
            <consortium name="DOE Joint Genome Institute"/>
            <person name="Smidt H."/>
            <person name="Huntemann M."/>
            <person name="Han J."/>
            <person name="Chen A."/>
            <person name="Kyrpides N."/>
            <person name="Mavromatis K."/>
            <person name="Markowitz V."/>
            <person name="Palaniappan K."/>
            <person name="Ivanova N."/>
            <person name="Schaumberg A."/>
            <person name="Pati A."/>
            <person name="Liolios K."/>
            <person name="Nordberg H.P."/>
            <person name="Cantor M.N."/>
            <person name="Hua S.X."/>
            <person name="Woyke T."/>
        </authorList>
    </citation>
    <scope>NUCLEOTIDE SEQUENCE [LARGE SCALE GENOMIC DNA]</scope>
    <source>
        <strain evidence="3">DSM 15288</strain>
    </source>
</reference>
<dbReference type="STRING" id="871968.DESME_02265"/>
<dbReference type="EMBL" id="CP007032">
    <property type="protein sequence ID" value="AHF06017.1"/>
    <property type="molecule type" value="Genomic_DNA"/>
</dbReference>
<dbReference type="InterPro" id="IPR016181">
    <property type="entry name" value="Acyl_CoA_acyltransferase"/>
</dbReference>
<dbReference type="InterPro" id="IPR000182">
    <property type="entry name" value="GNAT_dom"/>
</dbReference>
<name>W0E5I3_9FIRM</name>
<evidence type="ECO:0000313" key="2">
    <source>
        <dbReference type="EMBL" id="AHF06017.1"/>
    </source>
</evidence>
<dbReference type="eggNOG" id="COG0456">
    <property type="taxonomic scope" value="Bacteria"/>
</dbReference>
<keyword evidence="2" id="KW-0808">Transferase</keyword>
<dbReference type="CDD" id="cd04301">
    <property type="entry name" value="NAT_SF"/>
    <property type="match status" value="1"/>
</dbReference>
<dbReference type="PROSITE" id="PS51186">
    <property type="entry name" value="GNAT"/>
    <property type="match status" value="1"/>
</dbReference>
<evidence type="ECO:0000259" key="1">
    <source>
        <dbReference type="PROSITE" id="PS51186"/>
    </source>
</evidence>
<dbReference type="Proteomes" id="UP000010847">
    <property type="component" value="Chromosome"/>
</dbReference>
<dbReference type="KEGG" id="dmt:DESME_02265"/>
<dbReference type="Pfam" id="PF13673">
    <property type="entry name" value="Acetyltransf_10"/>
    <property type="match status" value="1"/>
</dbReference>
<proteinExistence type="predicted"/>
<keyword evidence="3" id="KW-1185">Reference proteome</keyword>
<dbReference type="PANTHER" id="PTHR43451:SF1">
    <property type="entry name" value="ACETYLTRANSFERASE"/>
    <property type="match status" value="1"/>
</dbReference>
<dbReference type="InterPro" id="IPR052564">
    <property type="entry name" value="N-acetyltrans/Recomb-assoc"/>
</dbReference>
<sequence>MIGMIEVRNQNHIALLFVDDRYHKKGIAKKLISLAIERAQVTEIDVNSSPYAVNIYARIGFQQVDHEQERDGIRFIPMKKIVNQSKN</sequence>
<dbReference type="Gene3D" id="3.40.630.30">
    <property type="match status" value="1"/>
</dbReference>
<dbReference type="AlphaFoldDB" id="W0E5I3"/>
<feature type="domain" description="N-acetyltransferase" evidence="1">
    <location>
        <begin position="1"/>
        <end position="83"/>
    </location>
</feature>
<organism evidence="2 3">
    <name type="scientific">Desulfitobacterium metallireducens DSM 15288</name>
    <dbReference type="NCBI Taxonomy" id="871968"/>
    <lineage>
        <taxon>Bacteria</taxon>
        <taxon>Bacillati</taxon>
        <taxon>Bacillota</taxon>
        <taxon>Clostridia</taxon>
        <taxon>Eubacteriales</taxon>
        <taxon>Desulfitobacteriaceae</taxon>
        <taxon>Desulfitobacterium</taxon>
    </lineage>
</organism>
<dbReference type="SUPFAM" id="SSF55729">
    <property type="entry name" value="Acyl-CoA N-acyltransferases (Nat)"/>
    <property type="match status" value="1"/>
</dbReference>
<dbReference type="HOGENOM" id="CLU_184540_0_0_9"/>